<keyword evidence="8" id="KW-0851">Voltage-gated channel</keyword>
<comment type="caution">
    <text evidence="16">The sequence shown here is derived from an EMBL/GenBank/DDBJ whole genome shotgun (WGS) entry which is preliminary data.</text>
</comment>
<feature type="region of interest" description="Disordered" evidence="13">
    <location>
        <begin position="1"/>
        <end position="27"/>
    </location>
</feature>
<accession>A0A9W7GCI8</accession>
<evidence type="ECO:0000256" key="10">
    <source>
        <dbReference type="ARBA" id="ARBA00023065"/>
    </source>
</evidence>
<dbReference type="PROSITE" id="PS00018">
    <property type="entry name" value="EF_HAND_1"/>
    <property type="match status" value="1"/>
</dbReference>
<dbReference type="Proteomes" id="UP001165065">
    <property type="component" value="Unassembled WGS sequence"/>
</dbReference>
<evidence type="ECO:0000256" key="3">
    <source>
        <dbReference type="ARBA" id="ARBA00011738"/>
    </source>
</evidence>
<evidence type="ECO:0000256" key="8">
    <source>
        <dbReference type="ARBA" id="ARBA00022882"/>
    </source>
</evidence>
<sequence length="781" mass="87720">MSESSSSNREKRRESSHPASESTPLFVQRLESTEWREGMSKPEIASWYVEAAIRGKVPPEVQGKTREDRQNYVKFEKSQNPERPIVLTVLIALTFLELPLWCNPSTLQCNPPNDPDSQVYLSQLPYLSPLVSCSTEIVCYLFLLYLSYLELKFYKSFNSLPPTSKASTSLALLALADSVFYFLISSLLSMPQPLFRLAPYVRIVLLSLLPTVFNSLKSSFSILPSFFDVLVLLITFYLFYGWVLAMLLDDVDDYLPRCLSTSPDPSSCPKANDGFSSLTSAIYTMATAATNADVPDTQLPSYSHSRPIGVAWLVFYVVGNFFLLNLVLAQVYFCYKENLTKFVFSFFRNRANGLKKAYEVLTESNQVPGVTKSQMVHLVRNINESEVIQEIPIAHVQYLFHSLDSDRSGFIDLKEFYDLCEMLQNSYTVTRTESWVMRTFPRMSSSLGLGRLKAYVLDESRSGLQSLVTSVLLLNSSCIFLESMQDLYNIQIANEDVWGWVEFGFSIVYAGELCVKLATIPFTKYWIKTANRFDFFVTVVLLTVSIVWAAPSVPVPQEALRYFTILRLLRLLELIKQTKRFSFISTCLANIAKGSTPVMLSVFVATSIFGILGSHIYGGLVYGNNPDLKDSEYFSSNLDVLNFNDFSMSLMTLLAVIVSGGPITNLIEGHGLVGWGGENVAVMFFFTFYYLVLLVLFNVFIAFVIEGIIIGFSGQMLVENEAKEGRRKEQGVEEGVEAGRKGVETVSIPVEVGFEVIPNTAKGSDLLYKSMFANELKQILG</sequence>
<evidence type="ECO:0000256" key="2">
    <source>
        <dbReference type="ARBA" id="ARBA00009286"/>
    </source>
</evidence>
<evidence type="ECO:0000313" key="16">
    <source>
        <dbReference type="EMBL" id="GMI43130.1"/>
    </source>
</evidence>
<dbReference type="Gene3D" id="1.20.120.350">
    <property type="entry name" value="Voltage-gated potassium channels. Chain C"/>
    <property type="match status" value="1"/>
</dbReference>
<protein>
    <recommendedName>
        <fullName evidence="15">EF-hand domain-containing protein</fullName>
    </recommendedName>
</protein>
<evidence type="ECO:0000256" key="12">
    <source>
        <dbReference type="ARBA" id="ARBA00023303"/>
    </source>
</evidence>
<keyword evidence="4" id="KW-0813">Transport</keyword>
<feature type="transmembrane region" description="Helical" evidence="14">
    <location>
        <begin position="194"/>
        <end position="213"/>
    </location>
</feature>
<dbReference type="GO" id="GO:0005509">
    <property type="term" value="F:calcium ion binding"/>
    <property type="evidence" value="ECO:0007669"/>
    <property type="project" value="InterPro"/>
</dbReference>
<dbReference type="InterPro" id="IPR044581">
    <property type="entry name" value="TPC1_plant"/>
</dbReference>
<feature type="transmembrane region" description="Helical" evidence="14">
    <location>
        <begin position="85"/>
        <end position="106"/>
    </location>
</feature>
<gene>
    <name evidence="16" type="ORF">TrCOL_g9080</name>
</gene>
<keyword evidence="12" id="KW-0407">Ion channel</keyword>
<dbReference type="PANTHER" id="PTHR46988:SF2">
    <property type="entry name" value="TWO PORE CALCIUM CHANNEL PROTEIN 1"/>
    <property type="match status" value="1"/>
</dbReference>
<keyword evidence="7" id="KW-0106">Calcium</keyword>
<feature type="transmembrane region" description="Helical" evidence="14">
    <location>
        <begin position="640"/>
        <end position="660"/>
    </location>
</feature>
<feature type="transmembrane region" description="Helical" evidence="14">
    <location>
        <begin position="533"/>
        <end position="553"/>
    </location>
</feature>
<comment type="subcellular location">
    <subcellularLocation>
        <location evidence="1">Membrane</location>
        <topology evidence="1">Multi-pass membrane protein</topology>
    </subcellularLocation>
</comment>
<reference evidence="17" key="1">
    <citation type="journal article" date="2023" name="Commun. Biol.">
        <title>Genome analysis of Parmales, the sister group of diatoms, reveals the evolutionary specialization of diatoms from phago-mixotrophs to photoautotrophs.</title>
        <authorList>
            <person name="Ban H."/>
            <person name="Sato S."/>
            <person name="Yoshikawa S."/>
            <person name="Yamada K."/>
            <person name="Nakamura Y."/>
            <person name="Ichinomiya M."/>
            <person name="Sato N."/>
            <person name="Blanc-Mathieu R."/>
            <person name="Endo H."/>
            <person name="Kuwata A."/>
            <person name="Ogata H."/>
        </authorList>
    </citation>
    <scope>NUCLEOTIDE SEQUENCE [LARGE SCALE GENOMIC DNA]</scope>
</reference>
<comment type="subunit">
    <text evidence="3">Homodimer.</text>
</comment>
<dbReference type="SUPFAM" id="SSF81324">
    <property type="entry name" value="Voltage-gated potassium channels"/>
    <property type="match status" value="1"/>
</dbReference>
<dbReference type="Gene3D" id="1.10.238.10">
    <property type="entry name" value="EF-hand"/>
    <property type="match status" value="1"/>
</dbReference>
<feature type="transmembrane region" description="Helical" evidence="14">
    <location>
        <begin position="225"/>
        <end position="247"/>
    </location>
</feature>
<keyword evidence="6" id="KW-0677">Repeat</keyword>
<dbReference type="SUPFAM" id="SSF47473">
    <property type="entry name" value="EF-hand"/>
    <property type="match status" value="1"/>
</dbReference>
<evidence type="ECO:0000256" key="4">
    <source>
        <dbReference type="ARBA" id="ARBA00022448"/>
    </source>
</evidence>
<evidence type="ECO:0000256" key="1">
    <source>
        <dbReference type="ARBA" id="ARBA00004141"/>
    </source>
</evidence>
<keyword evidence="10" id="KW-0406">Ion transport</keyword>
<feature type="domain" description="EF-hand" evidence="15">
    <location>
        <begin position="391"/>
        <end position="426"/>
    </location>
</feature>
<feature type="transmembrane region" description="Helical" evidence="14">
    <location>
        <begin position="310"/>
        <end position="335"/>
    </location>
</feature>
<comment type="similarity">
    <text evidence="2">Belongs to the calcium channel alpha-1 subunit (TC 1.A.1.11) family. Two pore calcium channel subfamily.</text>
</comment>
<evidence type="ECO:0000256" key="11">
    <source>
        <dbReference type="ARBA" id="ARBA00023136"/>
    </source>
</evidence>
<dbReference type="Pfam" id="PF00520">
    <property type="entry name" value="Ion_trans"/>
    <property type="match status" value="2"/>
</dbReference>
<keyword evidence="5 14" id="KW-0812">Transmembrane</keyword>
<feature type="transmembrane region" description="Helical" evidence="14">
    <location>
        <begin position="170"/>
        <end position="188"/>
    </location>
</feature>
<dbReference type="InterPro" id="IPR018247">
    <property type="entry name" value="EF_Hand_1_Ca_BS"/>
</dbReference>
<dbReference type="InterPro" id="IPR027359">
    <property type="entry name" value="Volt_channel_dom_sf"/>
</dbReference>
<dbReference type="AlphaFoldDB" id="A0A9W7GCI8"/>
<evidence type="ECO:0000313" key="17">
    <source>
        <dbReference type="Proteomes" id="UP001165065"/>
    </source>
</evidence>
<dbReference type="GO" id="GO:0005245">
    <property type="term" value="F:voltage-gated calcium channel activity"/>
    <property type="evidence" value="ECO:0007669"/>
    <property type="project" value="InterPro"/>
</dbReference>
<organism evidence="16 17">
    <name type="scientific">Triparma columacea</name>
    <dbReference type="NCBI Taxonomy" id="722753"/>
    <lineage>
        <taxon>Eukaryota</taxon>
        <taxon>Sar</taxon>
        <taxon>Stramenopiles</taxon>
        <taxon>Ochrophyta</taxon>
        <taxon>Bolidophyceae</taxon>
        <taxon>Parmales</taxon>
        <taxon>Triparmaceae</taxon>
        <taxon>Triparma</taxon>
    </lineage>
</organism>
<keyword evidence="9 14" id="KW-1133">Transmembrane helix</keyword>
<dbReference type="EMBL" id="BRYA01000188">
    <property type="protein sequence ID" value="GMI43130.1"/>
    <property type="molecule type" value="Genomic_DNA"/>
</dbReference>
<dbReference type="InterPro" id="IPR005821">
    <property type="entry name" value="Ion_trans_dom"/>
</dbReference>
<proteinExistence type="inferred from homology"/>
<dbReference type="GO" id="GO:0034702">
    <property type="term" value="C:monoatomic ion channel complex"/>
    <property type="evidence" value="ECO:0007669"/>
    <property type="project" value="UniProtKB-KW"/>
</dbReference>
<evidence type="ECO:0000256" key="5">
    <source>
        <dbReference type="ARBA" id="ARBA00022692"/>
    </source>
</evidence>
<dbReference type="Gene3D" id="1.10.287.70">
    <property type="match status" value="2"/>
</dbReference>
<dbReference type="InterPro" id="IPR011992">
    <property type="entry name" value="EF-hand-dom_pair"/>
</dbReference>
<name>A0A9W7GCI8_9STRA</name>
<evidence type="ECO:0000256" key="14">
    <source>
        <dbReference type="SAM" id="Phobius"/>
    </source>
</evidence>
<keyword evidence="11 14" id="KW-0472">Membrane</keyword>
<dbReference type="InterPro" id="IPR002048">
    <property type="entry name" value="EF_hand_dom"/>
</dbReference>
<dbReference type="PANTHER" id="PTHR46988">
    <property type="entry name" value="TWO PORE CALCIUM CHANNEL PROTEIN 1"/>
    <property type="match status" value="1"/>
</dbReference>
<dbReference type="PROSITE" id="PS50222">
    <property type="entry name" value="EF_HAND_2"/>
    <property type="match status" value="1"/>
</dbReference>
<feature type="transmembrane region" description="Helical" evidence="14">
    <location>
        <begin position="126"/>
        <end position="149"/>
    </location>
</feature>
<evidence type="ECO:0000256" key="6">
    <source>
        <dbReference type="ARBA" id="ARBA00022737"/>
    </source>
</evidence>
<feature type="transmembrane region" description="Helical" evidence="14">
    <location>
        <begin position="596"/>
        <end position="620"/>
    </location>
</feature>
<keyword evidence="17" id="KW-1185">Reference proteome</keyword>
<evidence type="ECO:0000256" key="13">
    <source>
        <dbReference type="SAM" id="MobiDB-lite"/>
    </source>
</evidence>
<dbReference type="OrthoDB" id="416585at2759"/>
<evidence type="ECO:0000259" key="15">
    <source>
        <dbReference type="PROSITE" id="PS50222"/>
    </source>
</evidence>
<evidence type="ECO:0000256" key="7">
    <source>
        <dbReference type="ARBA" id="ARBA00022837"/>
    </source>
</evidence>
<evidence type="ECO:0000256" key="9">
    <source>
        <dbReference type="ARBA" id="ARBA00022989"/>
    </source>
</evidence>